<feature type="chain" id="PRO_5045991249" description="Lipoprotein" evidence="1">
    <location>
        <begin position="18"/>
        <end position="155"/>
    </location>
</feature>
<gene>
    <name evidence="2" type="ORF">I5M32_07155</name>
</gene>
<comment type="caution">
    <text evidence="2">The sequence shown here is derived from an EMBL/GenBank/DDBJ whole genome shotgun (WGS) entry which is preliminary data.</text>
</comment>
<keyword evidence="1" id="KW-0732">Signal</keyword>
<protein>
    <recommendedName>
        <fullName evidence="4">Lipoprotein</fullName>
    </recommendedName>
</protein>
<evidence type="ECO:0008006" key="4">
    <source>
        <dbReference type="Google" id="ProtNLM"/>
    </source>
</evidence>
<evidence type="ECO:0000313" key="2">
    <source>
        <dbReference type="EMBL" id="MBK0382733.1"/>
    </source>
</evidence>
<dbReference type="EMBL" id="JAEHFY010000008">
    <property type="protein sequence ID" value="MBK0382733.1"/>
    <property type="molecule type" value="Genomic_DNA"/>
</dbReference>
<evidence type="ECO:0000313" key="3">
    <source>
        <dbReference type="Proteomes" id="UP000660024"/>
    </source>
</evidence>
<accession>A0ABS1BIR7</accession>
<dbReference type="Proteomes" id="UP000660024">
    <property type="component" value="Unassembled WGS sequence"/>
</dbReference>
<proteinExistence type="predicted"/>
<dbReference type="PROSITE" id="PS51257">
    <property type="entry name" value="PROKAR_LIPOPROTEIN"/>
    <property type="match status" value="1"/>
</dbReference>
<keyword evidence="3" id="KW-1185">Reference proteome</keyword>
<name>A0ABS1BIR7_9SPHI</name>
<evidence type="ECO:0000256" key="1">
    <source>
        <dbReference type="SAM" id="SignalP"/>
    </source>
</evidence>
<feature type="signal peptide" evidence="1">
    <location>
        <begin position="1"/>
        <end position="17"/>
    </location>
</feature>
<dbReference type="RefSeq" id="WP_200585512.1">
    <property type="nucleotide sequence ID" value="NZ_JAEHFY010000008.1"/>
</dbReference>
<organism evidence="2 3">
    <name type="scientific">Pedobacter segetis</name>
    <dbReference type="NCBI Taxonomy" id="2793069"/>
    <lineage>
        <taxon>Bacteria</taxon>
        <taxon>Pseudomonadati</taxon>
        <taxon>Bacteroidota</taxon>
        <taxon>Sphingobacteriia</taxon>
        <taxon>Sphingobacteriales</taxon>
        <taxon>Sphingobacteriaceae</taxon>
        <taxon>Pedobacter</taxon>
    </lineage>
</organism>
<sequence length="155" mass="17142">MLKLRIPFLFCISLVLASACKQSEKLNNCANVRCATPLIDLRLKFEDKQTGTDLLFGSNSKYRLKDIEIYSTRLKKDIDFKVDSSGIKQTSIALSITASDELNISLGKLKTAVLKLETKFTKTDCCGTLELTGLEVNNSVNSFTNNGPTLITLKI</sequence>
<reference evidence="2 3" key="1">
    <citation type="submission" date="2020-12" db="EMBL/GenBank/DDBJ databases">
        <title>Bacterial novel species Pedobacter sp. SD-b isolated from soil.</title>
        <authorList>
            <person name="Jung H.-Y."/>
        </authorList>
    </citation>
    <scope>NUCLEOTIDE SEQUENCE [LARGE SCALE GENOMIC DNA]</scope>
    <source>
        <strain evidence="2 3">SD-b</strain>
    </source>
</reference>